<organism evidence="2 3">
    <name type="scientific">Pantoea ananas</name>
    <name type="common">Erwinia uredovora</name>
    <dbReference type="NCBI Taxonomy" id="553"/>
    <lineage>
        <taxon>Bacteria</taxon>
        <taxon>Pseudomonadati</taxon>
        <taxon>Pseudomonadota</taxon>
        <taxon>Gammaproteobacteria</taxon>
        <taxon>Enterobacterales</taxon>
        <taxon>Erwiniaceae</taxon>
        <taxon>Pantoea</taxon>
    </lineage>
</organism>
<dbReference type="SUPFAM" id="SSF141868">
    <property type="entry name" value="EAL domain-like"/>
    <property type="match status" value="1"/>
</dbReference>
<dbReference type="Pfam" id="PF00563">
    <property type="entry name" value="EAL"/>
    <property type="match status" value="1"/>
</dbReference>
<gene>
    <name evidence="2" type="ORF">NB703_002130</name>
</gene>
<protein>
    <submittedName>
        <fullName evidence="2">Cyclic di-GMP phosphodiesterase PdeH</fullName>
        <ecNumber evidence="2">3.1.4.52</ecNumber>
    </submittedName>
</protein>
<dbReference type="PANTHER" id="PTHR33121">
    <property type="entry name" value="CYCLIC DI-GMP PHOSPHODIESTERASE PDEF"/>
    <property type="match status" value="1"/>
</dbReference>
<dbReference type="Proteomes" id="UP001208888">
    <property type="component" value="Unassembled WGS sequence"/>
</dbReference>
<dbReference type="EC" id="3.1.4.52" evidence="2"/>
<proteinExistence type="predicted"/>
<dbReference type="AlphaFoldDB" id="A0AAJ1FQ18"/>
<accession>A0AAJ1FQ18</accession>
<dbReference type="GO" id="GO:0071111">
    <property type="term" value="F:cyclic-guanylate-specific phosphodiesterase activity"/>
    <property type="evidence" value="ECO:0007669"/>
    <property type="project" value="UniProtKB-EC"/>
</dbReference>
<name>A0AAJ1FQ18_PANAN</name>
<evidence type="ECO:0000313" key="3">
    <source>
        <dbReference type="Proteomes" id="UP001208888"/>
    </source>
</evidence>
<keyword evidence="2" id="KW-0378">Hydrolase</keyword>
<comment type="caution">
    <text evidence="2">The sequence shown here is derived from an EMBL/GenBank/DDBJ whole genome shotgun (WGS) entry which is preliminary data.</text>
</comment>
<dbReference type="Gene3D" id="3.20.20.450">
    <property type="entry name" value="EAL domain"/>
    <property type="match status" value="1"/>
</dbReference>
<dbReference type="PANTHER" id="PTHR33121:SF78">
    <property type="entry name" value="CYCLIC DI-GMP PHOSPHODIESTERASE PDEH"/>
    <property type="match status" value="1"/>
</dbReference>
<evidence type="ECO:0000313" key="2">
    <source>
        <dbReference type="EMBL" id="MCW0344037.1"/>
    </source>
</evidence>
<sequence>MKHLLRDKTGLPFDVFFIAEPIVNPAGKVYAVELLSRFYLAEEQGDLFYPAEFFLKNATLSDKRSLFVKQLETLSQNAGFFLENDLLCTLNIDGDLAGIICSTLDIKNQLMSMPFIRLEISETFAGLGSSPQHSHLNCLSRDFGLWLDDFGSGKANLSAIQSCLFDTVKIDRMFFWNMSEKPIWETVIREIRRYSPSVVVEGVESEKYRKSLGNSVEGMQGYLFPSVLIKDLSKLANAYFPKKRQRRSSFSPALKARDSKN</sequence>
<dbReference type="InterPro" id="IPR035919">
    <property type="entry name" value="EAL_sf"/>
</dbReference>
<dbReference type="EMBL" id="JANFVX010000006">
    <property type="protein sequence ID" value="MCW0344037.1"/>
    <property type="molecule type" value="Genomic_DNA"/>
</dbReference>
<dbReference type="PROSITE" id="PS50883">
    <property type="entry name" value="EAL"/>
    <property type="match status" value="1"/>
</dbReference>
<evidence type="ECO:0000259" key="1">
    <source>
        <dbReference type="PROSITE" id="PS50883"/>
    </source>
</evidence>
<dbReference type="RefSeq" id="WP_028722073.1">
    <property type="nucleotide sequence ID" value="NZ_CP081342.1"/>
</dbReference>
<dbReference type="InterPro" id="IPR001633">
    <property type="entry name" value="EAL_dom"/>
</dbReference>
<feature type="domain" description="EAL" evidence="1">
    <location>
        <begin position="1"/>
        <end position="241"/>
    </location>
</feature>
<dbReference type="InterPro" id="IPR050706">
    <property type="entry name" value="Cyclic-di-GMP_PDE-like"/>
</dbReference>
<dbReference type="SMART" id="SM00052">
    <property type="entry name" value="EAL"/>
    <property type="match status" value="1"/>
</dbReference>
<reference evidence="2" key="1">
    <citation type="submission" date="2022-06" db="EMBL/GenBank/DDBJ databases">
        <title>Dynamics of rice microbiomes reveals core vertical transmitted seed endophytes.</title>
        <authorList>
            <person name="Liao K."/>
            <person name="Zhang X."/>
        </authorList>
    </citation>
    <scope>NUCLEOTIDE SEQUENCE</scope>
    <source>
        <strain evidence="2">JT1-17</strain>
    </source>
</reference>